<feature type="non-terminal residue" evidence="2">
    <location>
        <position position="1"/>
    </location>
</feature>
<dbReference type="EMBL" id="CAJOAZ010012365">
    <property type="protein sequence ID" value="CAF4251289.1"/>
    <property type="molecule type" value="Genomic_DNA"/>
</dbReference>
<proteinExistence type="predicted"/>
<evidence type="ECO:0000313" key="3">
    <source>
        <dbReference type="Proteomes" id="UP000663844"/>
    </source>
</evidence>
<dbReference type="InterPro" id="IPR014854">
    <property type="entry name" value="Nse4_C"/>
</dbReference>
<reference evidence="2" key="1">
    <citation type="submission" date="2021-02" db="EMBL/GenBank/DDBJ databases">
        <authorList>
            <person name="Nowell W R."/>
        </authorList>
    </citation>
    <scope>NUCLEOTIDE SEQUENCE</scope>
</reference>
<feature type="domain" description="Non-structural maintenance of chromosome element 4 C-terminal" evidence="1">
    <location>
        <begin position="23"/>
        <end position="56"/>
    </location>
</feature>
<evidence type="ECO:0000259" key="1">
    <source>
        <dbReference type="Pfam" id="PF08743"/>
    </source>
</evidence>
<accession>A0A820EMV6</accession>
<evidence type="ECO:0000313" key="2">
    <source>
        <dbReference type="EMBL" id="CAF4251289.1"/>
    </source>
</evidence>
<sequence length="60" mass="6821">PVNKSSTQNDSNMDIDVSLSNNKSVQIHSITQLILSLDMEQWETLIEVFDIQTPMITNEN</sequence>
<dbReference type="AlphaFoldDB" id="A0A820EMV6"/>
<dbReference type="Proteomes" id="UP000663844">
    <property type="component" value="Unassembled WGS sequence"/>
</dbReference>
<name>A0A820EMV6_9BILA</name>
<comment type="caution">
    <text evidence="2">The sequence shown here is derived from an EMBL/GenBank/DDBJ whole genome shotgun (WGS) entry which is preliminary data.</text>
</comment>
<gene>
    <name evidence="2" type="ORF">OXD698_LOCUS43448</name>
</gene>
<protein>
    <recommendedName>
        <fullName evidence="1">Non-structural maintenance of chromosome element 4 C-terminal domain-containing protein</fullName>
    </recommendedName>
</protein>
<organism evidence="2 3">
    <name type="scientific">Adineta steineri</name>
    <dbReference type="NCBI Taxonomy" id="433720"/>
    <lineage>
        <taxon>Eukaryota</taxon>
        <taxon>Metazoa</taxon>
        <taxon>Spiralia</taxon>
        <taxon>Gnathifera</taxon>
        <taxon>Rotifera</taxon>
        <taxon>Eurotatoria</taxon>
        <taxon>Bdelloidea</taxon>
        <taxon>Adinetida</taxon>
        <taxon>Adinetidae</taxon>
        <taxon>Adineta</taxon>
    </lineage>
</organism>
<dbReference type="Pfam" id="PF08743">
    <property type="entry name" value="Nse4_C"/>
    <property type="match status" value="1"/>
</dbReference>